<dbReference type="NCBIfam" id="NF010039">
    <property type="entry name" value="PRK13515.1"/>
    <property type="match status" value="1"/>
</dbReference>
<dbReference type="PANTHER" id="PTHR36510:SF1">
    <property type="entry name" value="GLUTAMATE--CYSTEINE LIGASE 2-RELATED"/>
    <property type="match status" value="1"/>
</dbReference>
<dbReference type="NCBIfam" id="TIGR02050">
    <property type="entry name" value="gshA_cyan_rel"/>
    <property type="match status" value="1"/>
</dbReference>
<dbReference type="PANTHER" id="PTHR36510">
    <property type="entry name" value="GLUTAMATE--CYSTEINE LIGASE 2-RELATED"/>
    <property type="match status" value="1"/>
</dbReference>
<keyword evidence="6" id="KW-1185">Reference proteome</keyword>
<dbReference type="GO" id="GO:0042398">
    <property type="term" value="P:modified amino acid biosynthetic process"/>
    <property type="evidence" value="ECO:0007669"/>
    <property type="project" value="InterPro"/>
</dbReference>
<comment type="similarity">
    <text evidence="4">Belongs to the glutamate--cysteine ligase type 2 family. YbdK subfamily.</text>
</comment>
<dbReference type="GO" id="GO:0004357">
    <property type="term" value="F:glutamate-cysteine ligase activity"/>
    <property type="evidence" value="ECO:0007669"/>
    <property type="project" value="UniProtKB-EC"/>
</dbReference>
<dbReference type="Proteomes" id="UP000474159">
    <property type="component" value="Unassembled WGS sequence"/>
</dbReference>
<keyword evidence="2 4" id="KW-0547">Nucleotide-binding</keyword>
<evidence type="ECO:0000256" key="3">
    <source>
        <dbReference type="ARBA" id="ARBA00022840"/>
    </source>
</evidence>
<dbReference type="HAMAP" id="MF_01609">
    <property type="entry name" value="Glu_cys_ligase_2"/>
    <property type="match status" value="1"/>
</dbReference>
<organism evidence="5 6">
    <name type="scientific">Methylobacterium soli</name>
    <dbReference type="NCBI Taxonomy" id="553447"/>
    <lineage>
        <taxon>Bacteria</taxon>
        <taxon>Pseudomonadati</taxon>
        <taxon>Pseudomonadota</taxon>
        <taxon>Alphaproteobacteria</taxon>
        <taxon>Hyphomicrobiales</taxon>
        <taxon>Methylobacteriaceae</taxon>
        <taxon>Methylobacterium</taxon>
    </lineage>
</organism>
<gene>
    <name evidence="5" type="ORF">F6X53_15965</name>
</gene>
<name>A0A6L3SWS2_9HYPH</name>
<accession>A0A6L3SWS2</accession>
<proteinExistence type="inferred from homology"/>
<dbReference type="InterPro" id="IPR006336">
    <property type="entry name" value="GCS2"/>
</dbReference>
<evidence type="ECO:0000313" key="5">
    <source>
        <dbReference type="EMBL" id="KAB1078247.1"/>
    </source>
</evidence>
<dbReference type="EC" id="6.3.2.2" evidence="4"/>
<dbReference type="GO" id="GO:0005524">
    <property type="term" value="F:ATP binding"/>
    <property type="evidence" value="ECO:0007669"/>
    <property type="project" value="UniProtKB-KW"/>
</dbReference>
<keyword evidence="1 4" id="KW-0436">Ligase</keyword>
<reference evidence="5 6" key="1">
    <citation type="submission" date="2019-09" db="EMBL/GenBank/DDBJ databases">
        <title>YIM 48816 draft genome.</title>
        <authorList>
            <person name="Jiang L."/>
        </authorList>
    </citation>
    <scope>NUCLEOTIDE SEQUENCE [LARGE SCALE GENOMIC DNA]</scope>
    <source>
        <strain evidence="5 6">YIM 48816</strain>
    </source>
</reference>
<protein>
    <recommendedName>
        <fullName evidence="4">Putative glutamate--cysteine ligase 2</fullName>
        <ecNumber evidence="4">6.3.2.2</ecNumber>
    </recommendedName>
    <alternativeName>
        <fullName evidence="4">Gamma-glutamylcysteine synthetase 2</fullName>
        <shortName evidence="4">GCS 2</shortName>
        <shortName evidence="4">Gamma-GCS 2</shortName>
    </alternativeName>
</protein>
<dbReference type="InterPro" id="IPR014746">
    <property type="entry name" value="Gln_synth/guanido_kin_cat_dom"/>
</dbReference>
<dbReference type="SUPFAM" id="SSF55931">
    <property type="entry name" value="Glutamine synthetase/guanido kinase"/>
    <property type="match status" value="1"/>
</dbReference>
<comment type="function">
    <text evidence="4">ATP-dependent carboxylate-amine ligase which exhibits weak glutamate--cysteine ligase activity.</text>
</comment>
<dbReference type="RefSeq" id="WP_151001187.1">
    <property type="nucleotide sequence ID" value="NZ_BPQY01000483.1"/>
</dbReference>
<keyword evidence="3 4" id="KW-0067">ATP-binding</keyword>
<evidence type="ECO:0000256" key="2">
    <source>
        <dbReference type="ARBA" id="ARBA00022741"/>
    </source>
</evidence>
<dbReference type="AlphaFoldDB" id="A0A6L3SWS2"/>
<comment type="catalytic activity">
    <reaction evidence="4">
        <text>L-cysteine + L-glutamate + ATP = gamma-L-glutamyl-L-cysteine + ADP + phosphate + H(+)</text>
        <dbReference type="Rhea" id="RHEA:13285"/>
        <dbReference type="ChEBI" id="CHEBI:15378"/>
        <dbReference type="ChEBI" id="CHEBI:29985"/>
        <dbReference type="ChEBI" id="CHEBI:30616"/>
        <dbReference type="ChEBI" id="CHEBI:35235"/>
        <dbReference type="ChEBI" id="CHEBI:43474"/>
        <dbReference type="ChEBI" id="CHEBI:58173"/>
        <dbReference type="ChEBI" id="CHEBI:456216"/>
        <dbReference type="EC" id="6.3.2.2"/>
    </reaction>
</comment>
<sequence>MAHDFKFGIEEELFLASARTRAAPQRSLAAFHKAAQKDQKAVERELLQNQVEICTAPSASFQEARSTLAKLRTSLAQVGRKHGLLVFAAGTHPTALWPEQKETEKTRYEDMMDDLQIVGRRSVVCGLHVHVEVPRPGARIDLMRRLMPFLPVLLALSTSLPFWEKRRTGLAGYRMRAYAELPRTGLPELFDDAADYDRYVEGMTKAGVVKDPTYFWWQIRPSIRFPTLELRVADSCTRLDDTLTVAALYRCLVRLVDRRPDIHAKLTGASRGFVMENLWRAEREGVHGTLIDEATLTAIPMPKVVDMLLELIAEDASALGCEAECARARRIAQEGSSADAQIAVYEAALKSAQSNRQALSRVVDWLAEETAACTA</sequence>
<dbReference type="OrthoDB" id="9769628at2"/>
<evidence type="ECO:0000256" key="1">
    <source>
        <dbReference type="ARBA" id="ARBA00022598"/>
    </source>
</evidence>
<dbReference type="InterPro" id="IPR011793">
    <property type="entry name" value="YbdK"/>
</dbReference>
<evidence type="ECO:0000313" key="6">
    <source>
        <dbReference type="Proteomes" id="UP000474159"/>
    </source>
</evidence>
<dbReference type="InterPro" id="IPR050141">
    <property type="entry name" value="GCL_type2/YbdK_subfam"/>
</dbReference>
<dbReference type="Gene3D" id="3.30.590.20">
    <property type="match status" value="1"/>
</dbReference>
<evidence type="ECO:0000256" key="4">
    <source>
        <dbReference type="HAMAP-Rule" id="MF_01609"/>
    </source>
</evidence>
<dbReference type="EMBL" id="VZZK01000015">
    <property type="protein sequence ID" value="KAB1078247.1"/>
    <property type="molecule type" value="Genomic_DNA"/>
</dbReference>
<dbReference type="Pfam" id="PF04107">
    <property type="entry name" value="GCS2"/>
    <property type="match status" value="1"/>
</dbReference>
<comment type="caution">
    <text evidence="5">The sequence shown here is derived from an EMBL/GenBank/DDBJ whole genome shotgun (WGS) entry which is preliminary data.</text>
</comment>